<sequence>MNSSYMASCGTCIAPAIIITPCSQIQSPMQGYPQQMPQFPTSYQQYPSQYPQPYMQNFSQPSTCLTSCTTTCSPNLMQSYNPPYPSYPSIYQPQPQSCFPQSQFSQPSVCQPNFQNCGPQSIIQNYPQCPPSVQCFSNYQPYGSNCLPAPGSQTNIPQERSKEIITRPYLPYSRQNRRGYPSWD</sequence>
<reference evidence="1 2" key="1">
    <citation type="journal article" date="2018" name="Sci. Rep.">
        <title>Genomic signatures of local adaptation to the degree of environmental predictability in rotifers.</title>
        <authorList>
            <person name="Franch-Gras L."/>
            <person name="Hahn C."/>
            <person name="Garcia-Roger E.M."/>
            <person name="Carmona M.J."/>
            <person name="Serra M."/>
            <person name="Gomez A."/>
        </authorList>
    </citation>
    <scope>NUCLEOTIDE SEQUENCE [LARGE SCALE GENOMIC DNA]</scope>
    <source>
        <strain evidence="1">HYR1</strain>
    </source>
</reference>
<evidence type="ECO:0000313" key="1">
    <source>
        <dbReference type="EMBL" id="RNA01631.1"/>
    </source>
</evidence>
<comment type="caution">
    <text evidence="1">The sequence shown here is derived from an EMBL/GenBank/DDBJ whole genome shotgun (WGS) entry which is preliminary data.</text>
</comment>
<organism evidence="1 2">
    <name type="scientific">Brachionus plicatilis</name>
    <name type="common">Marine rotifer</name>
    <name type="synonym">Brachionus muelleri</name>
    <dbReference type="NCBI Taxonomy" id="10195"/>
    <lineage>
        <taxon>Eukaryota</taxon>
        <taxon>Metazoa</taxon>
        <taxon>Spiralia</taxon>
        <taxon>Gnathifera</taxon>
        <taxon>Rotifera</taxon>
        <taxon>Eurotatoria</taxon>
        <taxon>Monogononta</taxon>
        <taxon>Pseudotrocha</taxon>
        <taxon>Ploima</taxon>
        <taxon>Brachionidae</taxon>
        <taxon>Brachionus</taxon>
    </lineage>
</organism>
<evidence type="ECO:0000313" key="2">
    <source>
        <dbReference type="Proteomes" id="UP000276133"/>
    </source>
</evidence>
<dbReference type="Proteomes" id="UP000276133">
    <property type="component" value="Unassembled WGS sequence"/>
</dbReference>
<protein>
    <submittedName>
        <fullName evidence="1">Uncharacterized protein</fullName>
    </submittedName>
</protein>
<keyword evidence="2" id="KW-1185">Reference proteome</keyword>
<gene>
    <name evidence="1" type="ORF">BpHYR1_008162</name>
</gene>
<dbReference type="OrthoDB" id="10648778at2759"/>
<dbReference type="AlphaFoldDB" id="A0A3M7PS68"/>
<proteinExistence type="predicted"/>
<accession>A0A3M7PS68</accession>
<name>A0A3M7PS68_BRAPC</name>
<dbReference type="EMBL" id="REGN01009234">
    <property type="protein sequence ID" value="RNA01631.1"/>
    <property type="molecule type" value="Genomic_DNA"/>
</dbReference>